<evidence type="ECO:0000256" key="3">
    <source>
        <dbReference type="ARBA" id="ARBA00022490"/>
    </source>
</evidence>
<evidence type="ECO:0000313" key="6">
    <source>
        <dbReference type="EMBL" id="KAK4260476.1"/>
    </source>
</evidence>
<feature type="compositionally biased region" description="Basic and acidic residues" evidence="5">
    <location>
        <begin position="305"/>
        <end position="328"/>
    </location>
</feature>
<comment type="similarity">
    <text evidence="2">Belongs to the MLF family.</text>
</comment>
<keyword evidence="3" id="KW-0963">Cytoplasm</keyword>
<evidence type="ECO:0000256" key="2">
    <source>
        <dbReference type="ARBA" id="ARBA00008332"/>
    </source>
</evidence>
<evidence type="ECO:0000256" key="5">
    <source>
        <dbReference type="SAM" id="MobiDB-lite"/>
    </source>
</evidence>
<proteinExistence type="inferred from homology"/>
<dbReference type="InterPro" id="IPR019376">
    <property type="entry name" value="Myeloid_leukemia_factor"/>
</dbReference>
<feature type="compositionally biased region" description="Basic and acidic residues" evidence="5">
    <location>
        <begin position="128"/>
        <end position="140"/>
    </location>
</feature>
<gene>
    <name evidence="6" type="ORF">QN277_003581</name>
</gene>
<dbReference type="AlphaFoldDB" id="A0AAE1J0P6"/>
<keyword evidence="4" id="KW-0597">Phosphoprotein</keyword>
<evidence type="ECO:0000256" key="1">
    <source>
        <dbReference type="ARBA" id="ARBA00004496"/>
    </source>
</evidence>
<reference evidence="6" key="1">
    <citation type="submission" date="2023-10" db="EMBL/GenBank/DDBJ databases">
        <title>Chromosome-level genome of the transformable northern wattle, Acacia crassicarpa.</title>
        <authorList>
            <person name="Massaro I."/>
            <person name="Sinha N.R."/>
            <person name="Poethig S."/>
            <person name="Leichty A.R."/>
        </authorList>
    </citation>
    <scope>NUCLEOTIDE SEQUENCE</scope>
    <source>
        <strain evidence="6">Acra3RX</strain>
        <tissue evidence="6">Leaf</tissue>
    </source>
</reference>
<evidence type="ECO:0000256" key="4">
    <source>
        <dbReference type="ARBA" id="ARBA00022553"/>
    </source>
</evidence>
<dbReference type="PANTHER" id="PTHR13105">
    <property type="entry name" value="MYELOID LEUKEMIA FACTOR"/>
    <property type="match status" value="1"/>
</dbReference>
<dbReference type="EMBL" id="JAWXYG010000010">
    <property type="protein sequence ID" value="KAK4260476.1"/>
    <property type="molecule type" value="Genomic_DNA"/>
</dbReference>
<comment type="subcellular location">
    <subcellularLocation>
        <location evidence="1">Cytoplasm</location>
    </subcellularLocation>
</comment>
<feature type="region of interest" description="Disordered" evidence="5">
    <location>
        <begin position="183"/>
        <end position="232"/>
    </location>
</feature>
<dbReference type="Proteomes" id="UP001293593">
    <property type="component" value="Unassembled WGS sequence"/>
</dbReference>
<feature type="compositionally biased region" description="Basic residues" evidence="5">
    <location>
        <begin position="215"/>
        <end position="228"/>
    </location>
</feature>
<dbReference type="GO" id="GO:0005737">
    <property type="term" value="C:cytoplasm"/>
    <property type="evidence" value="ECO:0007669"/>
    <property type="project" value="UniProtKB-SubCell"/>
</dbReference>
<evidence type="ECO:0000313" key="7">
    <source>
        <dbReference type="Proteomes" id="UP001293593"/>
    </source>
</evidence>
<name>A0AAE1J0P6_9FABA</name>
<keyword evidence="7" id="KW-1185">Reference proteome</keyword>
<comment type="caution">
    <text evidence="6">The sequence shown here is derived from an EMBL/GenBank/DDBJ whole genome shotgun (WGS) entry which is preliminary data.</text>
</comment>
<dbReference type="Pfam" id="PF10248">
    <property type="entry name" value="Mlf1IP"/>
    <property type="match status" value="1"/>
</dbReference>
<sequence>MQRGRGGQDPFSDLGSPFGDFGSPFGGFGSFGPPGSLMSNFFGGRNPFDDPFFTRPFGGMFESSIFGTPRDFFPDMHPSGYIEHQAQESRNSRGPIIEELDSAGDEKEVSEQGKEKRARNSQSNNEPHVMHPDDEVEGNRRHQLQSINDFNRFSEFGSQPQPQAHSFCFQSSTVSYGGPDGAYYTSSRTRRSGSDGVTFEEDKEANSATREATHRVSRGLRNKGHSLTRKLNSDGKVDSMQTLHNLNEDELSGFEEAWQGKAQKYLPGWAGNAGASGSRQIKHGSQGGWALPSVEDANRMGTMPEFRDQARSSVTKDRTRTSKSDRSTNHRRARG</sequence>
<feature type="region of interest" description="Disordered" evidence="5">
    <location>
        <begin position="100"/>
        <end position="141"/>
    </location>
</feature>
<organism evidence="6 7">
    <name type="scientific">Acacia crassicarpa</name>
    <name type="common">northern wattle</name>
    <dbReference type="NCBI Taxonomy" id="499986"/>
    <lineage>
        <taxon>Eukaryota</taxon>
        <taxon>Viridiplantae</taxon>
        <taxon>Streptophyta</taxon>
        <taxon>Embryophyta</taxon>
        <taxon>Tracheophyta</taxon>
        <taxon>Spermatophyta</taxon>
        <taxon>Magnoliopsida</taxon>
        <taxon>eudicotyledons</taxon>
        <taxon>Gunneridae</taxon>
        <taxon>Pentapetalae</taxon>
        <taxon>rosids</taxon>
        <taxon>fabids</taxon>
        <taxon>Fabales</taxon>
        <taxon>Fabaceae</taxon>
        <taxon>Caesalpinioideae</taxon>
        <taxon>mimosoid clade</taxon>
        <taxon>Acacieae</taxon>
        <taxon>Acacia</taxon>
    </lineage>
</organism>
<protein>
    <submittedName>
        <fullName evidence="6">Uncharacterized protein</fullName>
    </submittedName>
</protein>
<feature type="compositionally biased region" description="Basic and acidic residues" evidence="5">
    <location>
        <begin position="104"/>
        <end position="115"/>
    </location>
</feature>
<feature type="region of interest" description="Disordered" evidence="5">
    <location>
        <begin position="270"/>
        <end position="335"/>
    </location>
</feature>
<accession>A0AAE1J0P6</accession>